<keyword evidence="4" id="KW-1185">Reference proteome</keyword>
<evidence type="ECO:0000259" key="2">
    <source>
        <dbReference type="PROSITE" id="PS50943"/>
    </source>
</evidence>
<organism evidence="3 4">
    <name type="scientific">Aquipseudomonas alcaligenes</name>
    <name type="common">Pseudomonas alcaligenes</name>
    <dbReference type="NCBI Taxonomy" id="43263"/>
    <lineage>
        <taxon>Bacteria</taxon>
        <taxon>Pseudomonadati</taxon>
        <taxon>Pseudomonadota</taxon>
        <taxon>Gammaproteobacteria</taxon>
        <taxon>Pseudomonadales</taxon>
        <taxon>Pseudomonadaceae</taxon>
        <taxon>Aquipseudomonas</taxon>
    </lineage>
</organism>
<evidence type="ECO:0000313" key="3">
    <source>
        <dbReference type="EMBL" id="MBC9252041.1"/>
    </source>
</evidence>
<feature type="region of interest" description="Disordered" evidence="1">
    <location>
        <begin position="194"/>
        <end position="216"/>
    </location>
</feature>
<dbReference type="InterPro" id="IPR001387">
    <property type="entry name" value="Cro/C1-type_HTH"/>
</dbReference>
<dbReference type="CDD" id="cd00093">
    <property type="entry name" value="HTH_XRE"/>
    <property type="match status" value="1"/>
</dbReference>
<dbReference type="Gene3D" id="1.10.260.40">
    <property type="entry name" value="lambda repressor-like DNA-binding domains"/>
    <property type="match status" value="1"/>
</dbReference>
<dbReference type="Pfam" id="PF13464">
    <property type="entry name" value="RodZ_C"/>
    <property type="match status" value="1"/>
</dbReference>
<dbReference type="PANTHER" id="PTHR34475:SF1">
    <property type="entry name" value="CYTOSKELETON PROTEIN RODZ"/>
    <property type="match status" value="1"/>
</dbReference>
<dbReference type="Pfam" id="PF13413">
    <property type="entry name" value="HTH_25"/>
    <property type="match status" value="1"/>
</dbReference>
<gene>
    <name evidence="3" type="ORF">A9179_17350</name>
</gene>
<reference evidence="3 4" key="1">
    <citation type="submission" date="2016-06" db="EMBL/GenBank/DDBJ databases">
        <authorList>
            <person name="Ramos C."/>
            <person name="Pintado A."/>
            <person name="Crespo-Gomez J.I."/>
        </authorList>
    </citation>
    <scope>NUCLEOTIDE SEQUENCE [LARGE SCALE GENOMIC DNA]</scope>
    <source>
        <strain evidence="3 4">AVO110</strain>
    </source>
</reference>
<dbReference type="InterPro" id="IPR010982">
    <property type="entry name" value="Lambda_DNA-bd_dom_sf"/>
</dbReference>
<dbReference type="PROSITE" id="PS50943">
    <property type="entry name" value="HTH_CROC1"/>
    <property type="match status" value="1"/>
</dbReference>
<proteinExistence type="predicted"/>
<evidence type="ECO:0000313" key="4">
    <source>
        <dbReference type="Proteomes" id="UP000744555"/>
    </source>
</evidence>
<dbReference type="SUPFAM" id="SSF47413">
    <property type="entry name" value="lambda repressor-like DNA-binding domains"/>
    <property type="match status" value="1"/>
</dbReference>
<dbReference type="PANTHER" id="PTHR34475">
    <property type="match status" value="1"/>
</dbReference>
<dbReference type="InterPro" id="IPR050400">
    <property type="entry name" value="Bact_Cytoskel_RodZ"/>
</dbReference>
<sequence>MKASHPEVAVATRANPGEMLRKARENKNWALTDVAAQLNLTAQALRQLEAGAFDQLPGHTFSRGYIRSYAKLLGMDGNRLVQEFDQYTGTDAQGSSVASLGRVEEPARASQGLLQAFSVVVLLGLGAAGFFWWQGESHEAGGALSGANIEHVEVDAADGTTEIHPLSELEDQAVAQVQGGEEGEAPVLPTEVAPEAATPGEPAAAEGQAAQPAVPAAPAAAAPAQAAGTAPASAVPALTPPAAAPALPNNPAPAVTEAPVAPAAPAVAPAESAAAVAPAAVAGMGRVSLMFSADCWAQVTDADGKLLLSALKRKGESLEVTGKAPLELRLGYARGAVVSFNGQQVDIAPFTHGETARLKLGQ</sequence>
<comment type="caution">
    <text evidence="3">The sequence shown here is derived from an EMBL/GenBank/DDBJ whole genome shotgun (WGS) entry which is preliminary data.</text>
</comment>
<feature type="domain" description="HTH cro/C1-type" evidence="2">
    <location>
        <begin position="20"/>
        <end position="51"/>
    </location>
</feature>
<protein>
    <submittedName>
        <fullName evidence="3">Cro/Cl family transcriptional regulator</fullName>
    </submittedName>
</protein>
<accession>A0ABR7S3A0</accession>
<name>A0ABR7S3A0_AQUAC</name>
<dbReference type="InterPro" id="IPR025194">
    <property type="entry name" value="RodZ-like_C"/>
</dbReference>
<dbReference type="EMBL" id="LZEU01000001">
    <property type="protein sequence ID" value="MBC9252041.1"/>
    <property type="molecule type" value="Genomic_DNA"/>
</dbReference>
<dbReference type="RefSeq" id="WP_187807524.1">
    <property type="nucleotide sequence ID" value="NZ_LZEU01000001.1"/>
</dbReference>
<dbReference type="Proteomes" id="UP000744555">
    <property type="component" value="Unassembled WGS sequence"/>
</dbReference>
<evidence type="ECO:0000256" key="1">
    <source>
        <dbReference type="SAM" id="MobiDB-lite"/>
    </source>
</evidence>
<dbReference type="SMART" id="SM00530">
    <property type="entry name" value="HTH_XRE"/>
    <property type="match status" value="1"/>
</dbReference>